<keyword evidence="1" id="KW-0812">Transmembrane</keyword>
<name>A0AAQ3JJL2_ANAHA</name>
<evidence type="ECO:0000256" key="1">
    <source>
        <dbReference type="SAM" id="Phobius"/>
    </source>
</evidence>
<proteinExistence type="predicted"/>
<protein>
    <recommendedName>
        <fullName evidence="4">Oligosaccharide repeat unit polymerase</fullName>
    </recommendedName>
</protein>
<organism evidence="2 3">
    <name type="scientific">Anaerostipes hadrus</name>
    <dbReference type="NCBI Taxonomy" id="649756"/>
    <lineage>
        <taxon>Bacteria</taxon>
        <taxon>Bacillati</taxon>
        <taxon>Bacillota</taxon>
        <taxon>Clostridia</taxon>
        <taxon>Lachnospirales</taxon>
        <taxon>Lachnospiraceae</taxon>
        <taxon>Anaerostipes</taxon>
    </lineage>
</organism>
<feature type="transmembrane region" description="Helical" evidence="1">
    <location>
        <begin position="12"/>
        <end position="31"/>
    </location>
</feature>
<reference evidence="2" key="1">
    <citation type="submission" date="2023-08" db="EMBL/GenBank/DDBJ databases">
        <title>Complete Genome Sequences of butyrate producing Anaerostipes hadrus strains BA1 and GIF7 isolated from the terminal ileum of a healthy lean male.</title>
        <authorList>
            <person name="Low A."/>
            <person name="Sheludchenko M."/>
            <person name="Cheng H.E."/>
            <person name="Koh X.Q."/>
            <person name="Lee J."/>
        </authorList>
    </citation>
    <scope>NUCLEOTIDE SEQUENCE</scope>
    <source>
        <strain evidence="2">BA1</strain>
    </source>
</reference>
<sequence>MNDKINIYFGKYKINTILGLVSIGIAFYVALHTKIGTAYEWYFIIPGFFGVLLLIGRPLNFNDSSNIGPTVLNYTMFIKYAISPLLSCLGGYYSWLGKYPGQENIQKAIVLTFYEMIIIFLESVYLTKRYKRKERKNIEISKPLRGQFIHWCIIAIGFLVLFIMPSAFSDYRFLFDQTDLATTVKVDFAGSGIYKTLFIFARYSLVLVVIDFFYKRNLKKDSVINVVGAFIPTLLNCLYVSNLSRIGIFAPLLSCAFLIIVLFNTPKARKTILYGIASIGLVFIVYLSFVKFFGEGRGVVSNATSFKWWGDTLNMYFTGIKETAIGLKTTKYVNDVYGINRIKLMFNDCFSNVSFLSNLTNHSINTNKLFNVVYFGGYISISQICPNICEGVYYFGTIFSVIWPALFVYLSYYFSYKSHEKIYMDSKFICIYAAIYCGMILMLNSAMIVSNLINISLLYAVVAIINRKIKIKVR</sequence>
<feature type="transmembrane region" description="Helical" evidence="1">
    <location>
        <begin position="77"/>
        <end position="96"/>
    </location>
</feature>
<dbReference type="Proteomes" id="UP001243496">
    <property type="component" value="Chromosome"/>
</dbReference>
<dbReference type="RefSeq" id="WP_209290745.1">
    <property type="nucleotide sequence ID" value="NZ_CP132968.1"/>
</dbReference>
<evidence type="ECO:0000313" key="3">
    <source>
        <dbReference type="Proteomes" id="UP001243496"/>
    </source>
</evidence>
<keyword evidence="1" id="KW-0472">Membrane</keyword>
<feature type="transmembrane region" description="Helical" evidence="1">
    <location>
        <begin position="37"/>
        <end position="56"/>
    </location>
</feature>
<feature type="transmembrane region" description="Helical" evidence="1">
    <location>
        <begin position="188"/>
        <end position="210"/>
    </location>
</feature>
<dbReference type="AlphaFoldDB" id="A0AAQ3JJL2"/>
<feature type="transmembrane region" description="Helical" evidence="1">
    <location>
        <begin position="448"/>
        <end position="465"/>
    </location>
</feature>
<evidence type="ECO:0000313" key="2">
    <source>
        <dbReference type="EMBL" id="WMD17197.1"/>
    </source>
</evidence>
<feature type="transmembrane region" description="Helical" evidence="1">
    <location>
        <begin position="148"/>
        <end position="168"/>
    </location>
</feature>
<dbReference type="GeneID" id="92740451"/>
<feature type="transmembrane region" description="Helical" evidence="1">
    <location>
        <begin position="426"/>
        <end position="442"/>
    </location>
</feature>
<accession>A0AAQ3JJL2</accession>
<feature type="transmembrane region" description="Helical" evidence="1">
    <location>
        <begin position="247"/>
        <end position="265"/>
    </location>
</feature>
<feature type="transmembrane region" description="Helical" evidence="1">
    <location>
        <begin position="222"/>
        <end position="241"/>
    </location>
</feature>
<feature type="transmembrane region" description="Helical" evidence="1">
    <location>
        <begin position="272"/>
        <end position="294"/>
    </location>
</feature>
<feature type="transmembrane region" description="Helical" evidence="1">
    <location>
        <begin position="108"/>
        <end position="127"/>
    </location>
</feature>
<evidence type="ECO:0008006" key="4">
    <source>
        <dbReference type="Google" id="ProtNLM"/>
    </source>
</evidence>
<feature type="transmembrane region" description="Helical" evidence="1">
    <location>
        <begin position="392"/>
        <end position="414"/>
    </location>
</feature>
<dbReference type="EMBL" id="CP132968">
    <property type="protein sequence ID" value="WMD17197.1"/>
    <property type="molecule type" value="Genomic_DNA"/>
</dbReference>
<keyword evidence="1" id="KW-1133">Transmembrane helix</keyword>
<gene>
    <name evidence="2" type="ORF">RBI15_03560</name>
</gene>